<organism evidence="1 2">
    <name type="scientific">Hafnia alvei</name>
    <dbReference type="NCBI Taxonomy" id="569"/>
    <lineage>
        <taxon>Bacteria</taxon>
        <taxon>Pseudomonadati</taxon>
        <taxon>Pseudomonadota</taxon>
        <taxon>Gammaproteobacteria</taxon>
        <taxon>Enterobacterales</taxon>
        <taxon>Hafniaceae</taxon>
        <taxon>Hafnia</taxon>
    </lineage>
</organism>
<sequence length="98" mass="11391">MEIIKLPTNLFFLLFISILLVSPAHSEIDISSTKTWPYDGLFLLSHKIKLTANQFVEMSNADDNDLVDEDDIRNEEKIFLGCEYSDSYTIQNFVYKYT</sequence>
<dbReference type="Proteomes" id="UP000254821">
    <property type="component" value="Unassembled WGS sequence"/>
</dbReference>
<proteinExistence type="predicted"/>
<reference evidence="1 2" key="1">
    <citation type="submission" date="2018-06" db="EMBL/GenBank/DDBJ databases">
        <authorList>
            <consortium name="Pathogen Informatics"/>
            <person name="Doyle S."/>
        </authorList>
    </citation>
    <scope>NUCLEOTIDE SEQUENCE [LARGE SCALE GENOMIC DNA]</scope>
    <source>
        <strain evidence="1 2">NCTC8105</strain>
    </source>
</reference>
<dbReference type="AlphaFoldDB" id="A0A377PIT3"/>
<gene>
    <name evidence="1" type="ORF">NCTC8105_02137</name>
</gene>
<dbReference type="EMBL" id="UGHP01000001">
    <property type="protein sequence ID" value="STQ80032.1"/>
    <property type="molecule type" value="Genomic_DNA"/>
</dbReference>
<evidence type="ECO:0000313" key="1">
    <source>
        <dbReference type="EMBL" id="STQ80032.1"/>
    </source>
</evidence>
<name>A0A377PIT3_HAFAL</name>
<protein>
    <submittedName>
        <fullName evidence="1">Uncharacterized protein</fullName>
    </submittedName>
</protein>
<evidence type="ECO:0000313" key="2">
    <source>
        <dbReference type="Proteomes" id="UP000254821"/>
    </source>
</evidence>
<accession>A0A377PIT3</accession>